<feature type="region of interest" description="Disordered" evidence="2">
    <location>
        <begin position="71"/>
        <end position="108"/>
    </location>
</feature>
<protein>
    <submittedName>
        <fullName evidence="3">Uncharacterized protein</fullName>
    </submittedName>
</protein>
<reference evidence="4" key="1">
    <citation type="journal article" date="2011" name="Genome Biol.">
        <title>Comparative genomics of the social amoebae Dictyostelium discoideum and Dictyostelium purpureum.</title>
        <authorList>
            <consortium name="US DOE Joint Genome Institute (JGI-PGF)"/>
            <person name="Sucgang R."/>
            <person name="Kuo A."/>
            <person name="Tian X."/>
            <person name="Salerno W."/>
            <person name="Parikh A."/>
            <person name="Feasley C.L."/>
            <person name="Dalin E."/>
            <person name="Tu H."/>
            <person name="Huang E."/>
            <person name="Barry K."/>
            <person name="Lindquist E."/>
            <person name="Shapiro H."/>
            <person name="Bruce D."/>
            <person name="Schmutz J."/>
            <person name="Salamov A."/>
            <person name="Fey P."/>
            <person name="Gaudet P."/>
            <person name="Anjard C."/>
            <person name="Babu M.M."/>
            <person name="Basu S."/>
            <person name="Bushmanova Y."/>
            <person name="van der Wel H."/>
            <person name="Katoh-Kurasawa M."/>
            <person name="Dinh C."/>
            <person name="Coutinho P.M."/>
            <person name="Saito T."/>
            <person name="Elias M."/>
            <person name="Schaap P."/>
            <person name="Kay R.R."/>
            <person name="Henrissat B."/>
            <person name="Eichinger L."/>
            <person name="Rivero F."/>
            <person name="Putnam N.H."/>
            <person name="West C.M."/>
            <person name="Loomis W.F."/>
            <person name="Chisholm R.L."/>
            <person name="Shaulsky G."/>
            <person name="Strassmann J.E."/>
            <person name="Queller D.C."/>
            <person name="Kuspa A."/>
            <person name="Grigoriev I.V."/>
        </authorList>
    </citation>
    <scope>NUCLEOTIDE SEQUENCE [LARGE SCALE GENOMIC DNA]</scope>
    <source>
        <strain evidence="4">QSDP1</strain>
    </source>
</reference>
<evidence type="ECO:0000256" key="2">
    <source>
        <dbReference type="SAM" id="MobiDB-lite"/>
    </source>
</evidence>
<dbReference type="GeneID" id="10503980"/>
<dbReference type="Proteomes" id="UP000001064">
    <property type="component" value="Unassembled WGS sequence"/>
</dbReference>
<name>F0ZGQ1_DICPU</name>
<dbReference type="InParanoid" id="F0ZGQ1"/>
<dbReference type="RefSeq" id="XP_003286607.1">
    <property type="nucleotide sequence ID" value="XM_003286559.1"/>
</dbReference>
<proteinExistence type="inferred from homology"/>
<keyword evidence="4" id="KW-1185">Reference proteome</keyword>
<accession>F0ZGQ1</accession>
<dbReference type="PANTHER" id="PTHR15243">
    <property type="entry name" value="SERINE/THREONINE-PROTEIN KINASE 19"/>
    <property type="match status" value="1"/>
</dbReference>
<dbReference type="eggNOG" id="ENOG502REI5">
    <property type="taxonomic scope" value="Eukaryota"/>
</dbReference>
<evidence type="ECO:0000313" key="4">
    <source>
        <dbReference type="Proteomes" id="UP000001064"/>
    </source>
</evidence>
<comment type="similarity">
    <text evidence="1">Belongs to the STK19 family.</text>
</comment>
<sequence length="381" mass="43332">MSKRTNSNILKTSNSNDNSIDENSFDSTNSTLNNSLNNSFNNSFEFKDSLVNPSPIKKVKNLFDFSRDLNEQSEDEEDEFLKDDDDIPKDKDLEPSTTTTIATTPTTPNKTTNNFLDFTSSFQADENEGIDNDDLDLSVSADDILLSQFETLKSEWDSNTYKKSPPIVLKSVFHFYYKDSEKIIQQLKKKGLVRVFQILTSLNDYYLVLTSDFIQCIEKLKTESNVVSSKVKPETLTNNIVKSSSPIKSAPIDTTLLSKQQVLDLFISRLIPNFSDISISKFKLQQVLQIKNSHQIDNIVTILVQCGLLLLKEENIYYFSTPGTGGFCSSLIKGRKEIVSFIDRLKYKEILKSELLTKRFRSKISVQLLYKDLLGSSKIKM</sequence>
<dbReference type="GO" id="GO:0046579">
    <property type="term" value="P:positive regulation of Ras protein signal transduction"/>
    <property type="evidence" value="ECO:0000318"/>
    <property type="project" value="GO_Central"/>
</dbReference>
<feature type="region of interest" description="Disordered" evidence="2">
    <location>
        <begin position="1"/>
        <end position="32"/>
    </location>
</feature>
<dbReference type="STRING" id="5786.F0ZGQ1"/>
<dbReference type="EMBL" id="GL871014">
    <property type="protein sequence ID" value="EGC36885.1"/>
    <property type="molecule type" value="Genomic_DNA"/>
</dbReference>
<dbReference type="Pfam" id="PF10494">
    <property type="entry name" value="Stk19"/>
    <property type="match status" value="1"/>
</dbReference>
<dbReference type="InterPro" id="IPR018865">
    <property type="entry name" value="STK19-like"/>
</dbReference>
<gene>
    <name evidence="3" type="ORF">DICPUDRAFT_150585</name>
</gene>
<dbReference type="PANTHER" id="PTHR15243:SF0">
    <property type="entry name" value="SERINE_THREONINE-PROTEIN KINASE 19"/>
    <property type="match status" value="1"/>
</dbReference>
<dbReference type="VEuPathDB" id="AmoebaDB:DICPUDRAFT_150585"/>
<dbReference type="OrthoDB" id="10261701at2759"/>
<feature type="compositionally biased region" description="Low complexity" evidence="2">
    <location>
        <begin position="95"/>
        <end position="108"/>
    </location>
</feature>
<feature type="compositionally biased region" description="Acidic residues" evidence="2">
    <location>
        <begin position="71"/>
        <end position="87"/>
    </location>
</feature>
<dbReference type="OMA" id="FRKEWIG"/>
<feature type="compositionally biased region" description="Polar residues" evidence="2">
    <location>
        <begin position="1"/>
        <end position="12"/>
    </location>
</feature>
<evidence type="ECO:0000256" key="1">
    <source>
        <dbReference type="ARBA" id="ARBA00093458"/>
    </source>
</evidence>
<dbReference type="AlphaFoldDB" id="F0ZGQ1"/>
<organism evidence="3 4">
    <name type="scientific">Dictyostelium purpureum</name>
    <name type="common">Slime mold</name>
    <dbReference type="NCBI Taxonomy" id="5786"/>
    <lineage>
        <taxon>Eukaryota</taxon>
        <taxon>Amoebozoa</taxon>
        <taxon>Evosea</taxon>
        <taxon>Eumycetozoa</taxon>
        <taxon>Dictyostelia</taxon>
        <taxon>Dictyosteliales</taxon>
        <taxon>Dictyosteliaceae</taxon>
        <taxon>Dictyostelium</taxon>
    </lineage>
</organism>
<dbReference type="KEGG" id="dpp:DICPUDRAFT_150585"/>
<evidence type="ECO:0000313" key="3">
    <source>
        <dbReference type="EMBL" id="EGC36885.1"/>
    </source>
</evidence>